<gene>
    <name evidence="1" type="ORF">A3D77_04345</name>
</gene>
<evidence type="ECO:0000313" key="2">
    <source>
        <dbReference type="Proteomes" id="UP000176923"/>
    </source>
</evidence>
<protein>
    <recommendedName>
        <fullName evidence="3">Formyl transferase N-terminal domain-containing protein</fullName>
    </recommendedName>
</protein>
<organism evidence="1 2">
    <name type="scientific">Candidatus Gottesmanbacteria bacterium RIFCSPHIGHO2_02_FULL_39_11</name>
    <dbReference type="NCBI Taxonomy" id="1798382"/>
    <lineage>
        <taxon>Bacteria</taxon>
        <taxon>Candidatus Gottesmaniibacteriota</taxon>
    </lineage>
</organism>
<dbReference type="InterPro" id="IPR036477">
    <property type="entry name" value="Formyl_transf_N_sf"/>
</dbReference>
<dbReference type="EMBL" id="MFJL01000044">
    <property type="protein sequence ID" value="OGG12544.1"/>
    <property type="molecule type" value="Genomic_DNA"/>
</dbReference>
<dbReference type="Proteomes" id="UP000176923">
    <property type="component" value="Unassembled WGS sequence"/>
</dbReference>
<comment type="caution">
    <text evidence="1">The sequence shown here is derived from an EMBL/GenBank/DDBJ whole genome shotgun (WGS) entry which is preliminary data.</text>
</comment>
<reference evidence="1 2" key="1">
    <citation type="journal article" date="2016" name="Nat. Commun.">
        <title>Thousands of microbial genomes shed light on interconnected biogeochemical processes in an aquifer system.</title>
        <authorList>
            <person name="Anantharaman K."/>
            <person name="Brown C.T."/>
            <person name="Hug L.A."/>
            <person name="Sharon I."/>
            <person name="Castelle C.J."/>
            <person name="Probst A.J."/>
            <person name="Thomas B.C."/>
            <person name="Singh A."/>
            <person name="Wilkins M.J."/>
            <person name="Karaoz U."/>
            <person name="Brodie E.L."/>
            <person name="Williams K.H."/>
            <person name="Hubbard S.S."/>
            <person name="Banfield J.F."/>
        </authorList>
    </citation>
    <scope>NUCLEOTIDE SEQUENCE [LARGE SCALE GENOMIC DNA]</scope>
</reference>
<dbReference type="AlphaFoldDB" id="A0A1F5ZJP2"/>
<dbReference type="STRING" id="1798382.A3D77_04345"/>
<sequence length="255" mass="29736">MSYKLINIGLIYYPSVRVIAYFNVFEKLGLVPSEIILMKGEIPHIEEIRKEDKKYDYSNTFFNVDLDIKKYFKNAGTKIFTIDGTGINDVSVKHALKKCRNKYFIFSGGGTLDGDFFNMDKEFIHVHPGLLPSFRGSTCFYYSLLADYSLASTGFIMEKKIDTGKILDYSRFRLNYKIAQSENFYMDYILDPYIRAVTLKKILLTFITYGEFHPKPQLHTDKPSYYVMHPILRCITMQKINKNYNRNSARGIIEI</sequence>
<evidence type="ECO:0008006" key="3">
    <source>
        <dbReference type="Google" id="ProtNLM"/>
    </source>
</evidence>
<proteinExistence type="predicted"/>
<name>A0A1F5ZJP2_9BACT</name>
<accession>A0A1F5ZJP2</accession>
<evidence type="ECO:0000313" key="1">
    <source>
        <dbReference type="EMBL" id="OGG12544.1"/>
    </source>
</evidence>
<dbReference type="Gene3D" id="3.40.50.170">
    <property type="entry name" value="Formyl transferase, N-terminal domain"/>
    <property type="match status" value="1"/>
</dbReference>
<dbReference type="SUPFAM" id="SSF53328">
    <property type="entry name" value="Formyltransferase"/>
    <property type="match status" value="1"/>
</dbReference>